<dbReference type="InterPro" id="IPR036873">
    <property type="entry name" value="Rhodanese-like_dom_sf"/>
</dbReference>
<gene>
    <name evidence="3" type="ORF">C8D97_11716</name>
</gene>
<evidence type="ECO:0000313" key="4">
    <source>
        <dbReference type="Proteomes" id="UP000245790"/>
    </source>
</evidence>
<dbReference type="AlphaFoldDB" id="A0A316FSP9"/>
<name>A0A316FSP9_9GAMM</name>
<dbReference type="Gene3D" id="3.40.50.150">
    <property type="entry name" value="Vaccinia Virus protein VP39"/>
    <property type="match status" value="1"/>
</dbReference>
<dbReference type="Proteomes" id="UP000245790">
    <property type="component" value="Unassembled WGS sequence"/>
</dbReference>
<comment type="caution">
    <text evidence="3">The sequence shown here is derived from an EMBL/GenBank/DDBJ whole genome shotgun (WGS) entry which is preliminary data.</text>
</comment>
<dbReference type="PANTHER" id="PTHR43861:SF3">
    <property type="entry name" value="PUTATIVE (AFU_ORTHOLOGUE AFUA_2G14390)-RELATED"/>
    <property type="match status" value="1"/>
</dbReference>
<dbReference type="InterPro" id="IPR029063">
    <property type="entry name" value="SAM-dependent_MTases_sf"/>
</dbReference>
<dbReference type="GO" id="GO:0016740">
    <property type="term" value="F:transferase activity"/>
    <property type="evidence" value="ECO:0007669"/>
    <property type="project" value="UniProtKB-KW"/>
</dbReference>
<protein>
    <submittedName>
        <fullName evidence="3">Rhodanese-like domain-containing protein</fullName>
    </submittedName>
</protein>
<dbReference type="CDD" id="cd02440">
    <property type="entry name" value="AdoMet_MTases"/>
    <property type="match status" value="1"/>
</dbReference>
<dbReference type="InterPro" id="IPR001763">
    <property type="entry name" value="Rhodanese-like_dom"/>
</dbReference>
<dbReference type="PROSITE" id="PS50206">
    <property type="entry name" value="RHODANESE_3"/>
    <property type="match status" value="1"/>
</dbReference>
<dbReference type="RefSeq" id="WP_170115292.1">
    <property type="nucleotide sequence ID" value="NZ_QGGU01000017.1"/>
</dbReference>
<dbReference type="SUPFAM" id="SSF52821">
    <property type="entry name" value="Rhodanese/Cell cycle control phosphatase"/>
    <property type="match status" value="1"/>
</dbReference>
<keyword evidence="1" id="KW-0808">Transferase</keyword>
<organism evidence="3 4">
    <name type="scientific">Pleionea mediterranea</name>
    <dbReference type="NCBI Taxonomy" id="523701"/>
    <lineage>
        <taxon>Bacteria</taxon>
        <taxon>Pseudomonadati</taxon>
        <taxon>Pseudomonadota</taxon>
        <taxon>Gammaproteobacteria</taxon>
        <taxon>Oceanospirillales</taxon>
        <taxon>Pleioneaceae</taxon>
        <taxon>Pleionea</taxon>
    </lineage>
</organism>
<evidence type="ECO:0000259" key="2">
    <source>
        <dbReference type="PROSITE" id="PS50206"/>
    </source>
</evidence>
<dbReference type="Pfam" id="PF00581">
    <property type="entry name" value="Rhodanese"/>
    <property type="match status" value="1"/>
</dbReference>
<proteinExistence type="predicted"/>
<sequence>MTEFRLPDSPIIDCRDRASFKQRHLKGSVNIPAAELFQRMHELPQKQQALTIVYDRSSRPDAETFFTDRHFIIERWIADEDFNAIDPSLLSKGRSSIYHWQPAPFVKQFEQDYLKPNYTKKNNNKNDNLNNGVILDLACGAGRDAVYLSMQGWQVIGVDYSETALQRCQLTASEYDQHVELKQADLEKDFDFASLHINHPVMAVVVCRYLHRPLMSKIKSLLAPGGMIAYHTFMQGCEKIGSPRNPNYLLKPNELAETFDEFIVLQNEVSHLSDGRPVANFVARKPL</sequence>
<dbReference type="PANTHER" id="PTHR43861">
    <property type="entry name" value="TRANS-ACONITATE 2-METHYLTRANSFERASE-RELATED"/>
    <property type="match status" value="1"/>
</dbReference>
<dbReference type="Gene3D" id="3.40.250.10">
    <property type="entry name" value="Rhodanese-like domain"/>
    <property type="match status" value="1"/>
</dbReference>
<dbReference type="Pfam" id="PF13649">
    <property type="entry name" value="Methyltransf_25"/>
    <property type="match status" value="1"/>
</dbReference>
<accession>A0A316FSP9</accession>
<keyword evidence="4" id="KW-1185">Reference proteome</keyword>
<evidence type="ECO:0000313" key="3">
    <source>
        <dbReference type="EMBL" id="PWK42814.1"/>
    </source>
</evidence>
<evidence type="ECO:0000256" key="1">
    <source>
        <dbReference type="ARBA" id="ARBA00022679"/>
    </source>
</evidence>
<dbReference type="InterPro" id="IPR041698">
    <property type="entry name" value="Methyltransf_25"/>
</dbReference>
<dbReference type="EMBL" id="QGGU01000017">
    <property type="protein sequence ID" value="PWK42814.1"/>
    <property type="molecule type" value="Genomic_DNA"/>
</dbReference>
<reference evidence="3 4" key="1">
    <citation type="submission" date="2018-05" db="EMBL/GenBank/DDBJ databases">
        <title>Genomic Encyclopedia of Type Strains, Phase IV (KMG-IV): sequencing the most valuable type-strain genomes for metagenomic binning, comparative biology and taxonomic classification.</title>
        <authorList>
            <person name="Goeker M."/>
        </authorList>
    </citation>
    <scope>NUCLEOTIDE SEQUENCE [LARGE SCALE GENOMIC DNA]</scope>
    <source>
        <strain evidence="3 4">DSM 25350</strain>
    </source>
</reference>
<dbReference type="SUPFAM" id="SSF53335">
    <property type="entry name" value="S-adenosyl-L-methionine-dependent methyltransferases"/>
    <property type="match status" value="1"/>
</dbReference>
<feature type="domain" description="Rhodanese" evidence="2">
    <location>
        <begin position="5"/>
        <end position="58"/>
    </location>
</feature>